<evidence type="ECO:0000256" key="2">
    <source>
        <dbReference type="ARBA" id="ARBA00008064"/>
    </source>
</evidence>
<feature type="chain" id="PRO_5047163149" evidence="9">
    <location>
        <begin position="29"/>
        <end position="836"/>
    </location>
</feature>
<keyword evidence="3" id="KW-0813">Transport</keyword>
<dbReference type="Proteomes" id="UP001499994">
    <property type="component" value="Unassembled WGS sequence"/>
</dbReference>
<comment type="similarity">
    <text evidence="2">Belongs to the fimbrial export usher family.</text>
</comment>
<evidence type="ECO:0000256" key="8">
    <source>
        <dbReference type="ARBA" id="ARBA00023237"/>
    </source>
</evidence>
<feature type="signal peptide" evidence="9">
    <location>
        <begin position="1"/>
        <end position="28"/>
    </location>
</feature>
<dbReference type="InterPro" id="IPR000015">
    <property type="entry name" value="Fimb_usher"/>
</dbReference>
<dbReference type="Gene3D" id="3.10.20.410">
    <property type="match status" value="1"/>
</dbReference>
<keyword evidence="4" id="KW-1134">Transmembrane beta strand</keyword>
<dbReference type="Pfam" id="PF00577">
    <property type="entry name" value="Usher"/>
    <property type="match status" value="1"/>
</dbReference>
<dbReference type="Gene3D" id="2.60.40.2070">
    <property type="match status" value="1"/>
</dbReference>
<evidence type="ECO:0000313" key="13">
    <source>
        <dbReference type="Proteomes" id="UP001499994"/>
    </source>
</evidence>
<dbReference type="InterPro" id="IPR037224">
    <property type="entry name" value="PapC_N_sf"/>
</dbReference>
<dbReference type="PANTHER" id="PTHR30451:SF3">
    <property type="entry name" value="OUTER MEMBRANE USHER PROTEIN HTRE-RELATED"/>
    <property type="match status" value="1"/>
</dbReference>
<dbReference type="InterPro" id="IPR043142">
    <property type="entry name" value="PapC-like_C_sf"/>
</dbReference>
<dbReference type="EMBL" id="BAABDG010000009">
    <property type="protein sequence ID" value="GAA3909641.1"/>
    <property type="molecule type" value="Genomic_DNA"/>
</dbReference>
<dbReference type="Pfam" id="PF13953">
    <property type="entry name" value="PapC_C"/>
    <property type="match status" value="1"/>
</dbReference>
<evidence type="ECO:0000259" key="10">
    <source>
        <dbReference type="Pfam" id="PF13953"/>
    </source>
</evidence>
<feature type="domain" description="PapC N-terminal" evidence="11">
    <location>
        <begin position="32"/>
        <end position="167"/>
    </location>
</feature>
<evidence type="ECO:0000256" key="9">
    <source>
        <dbReference type="SAM" id="SignalP"/>
    </source>
</evidence>
<evidence type="ECO:0000256" key="6">
    <source>
        <dbReference type="ARBA" id="ARBA00022729"/>
    </source>
</evidence>
<accession>A0ABP7M1F0</accession>
<evidence type="ECO:0000256" key="7">
    <source>
        <dbReference type="ARBA" id="ARBA00023136"/>
    </source>
</evidence>
<keyword evidence="13" id="KW-1185">Reference proteome</keyword>
<protein>
    <submittedName>
        <fullName evidence="12">Fimbrial biogenesis outer membrane usher protein</fullName>
    </submittedName>
</protein>
<evidence type="ECO:0000256" key="1">
    <source>
        <dbReference type="ARBA" id="ARBA00004571"/>
    </source>
</evidence>
<name>A0ABP7M1F0_9GAMM</name>
<evidence type="ECO:0000256" key="5">
    <source>
        <dbReference type="ARBA" id="ARBA00022692"/>
    </source>
</evidence>
<reference evidence="13" key="1">
    <citation type="journal article" date="2019" name="Int. J. Syst. Evol. Microbiol.">
        <title>The Global Catalogue of Microorganisms (GCM) 10K type strain sequencing project: providing services to taxonomists for standard genome sequencing and annotation.</title>
        <authorList>
            <consortium name="The Broad Institute Genomics Platform"/>
            <consortium name="The Broad Institute Genome Sequencing Center for Infectious Disease"/>
            <person name="Wu L."/>
            <person name="Ma J."/>
        </authorList>
    </citation>
    <scope>NUCLEOTIDE SEQUENCE [LARGE SCALE GENOMIC DNA]</scope>
    <source>
        <strain evidence="13">JCM 17201</strain>
    </source>
</reference>
<keyword evidence="8" id="KW-0998">Cell outer membrane</keyword>
<dbReference type="SUPFAM" id="SSF141729">
    <property type="entry name" value="FimD N-terminal domain-like"/>
    <property type="match status" value="1"/>
</dbReference>
<dbReference type="Gene3D" id="2.60.40.2610">
    <property type="entry name" value="Outer membrane usher protein FimD, plug domain"/>
    <property type="match status" value="1"/>
</dbReference>
<evidence type="ECO:0000256" key="4">
    <source>
        <dbReference type="ARBA" id="ARBA00022452"/>
    </source>
</evidence>
<evidence type="ECO:0000313" key="12">
    <source>
        <dbReference type="EMBL" id="GAA3909641.1"/>
    </source>
</evidence>
<dbReference type="InterPro" id="IPR025949">
    <property type="entry name" value="PapC-like_C"/>
</dbReference>
<dbReference type="RefSeq" id="WP_346082530.1">
    <property type="nucleotide sequence ID" value="NZ_BAABDG010000009.1"/>
</dbReference>
<comment type="caution">
    <text evidence="12">The sequence shown here is derived from an EMBL/GenBank/DDBJ whole genome shotgun (WGS) entry which is preliminary data.</text>
</comment>
<sequence>MHILADRSFKLALLSLAIIAGLQGKVHAAAGFDTSFLVGEAASVNWNSSDKKIAAGTYLFDVYINSTWRGKYKFIITDDNKMKISREAVPLIGITDADDILKQATAGQWVDVDLLLHGGQSSLSSGQLRVNLTIPQAFVTKFDARWLPPSQWDEGINGLYTTYNANYYHAWRSDGISDTDNLYLTLNSGLDLGGSHLVDKSVYRKTRANPNGYWTNNERYIERPFPSLHSVIRVGESYTGSDWFDSLRYKGILLKQEQKMYPDIYRTYMPVIYGVAKTNSVIRVYQSGSVIYQNSVPPGPFAIRDLMPTGSRGDLTVKVQNADGTVESFVVPFSTLSDMLRPGSSEWLFNAGQVDVRDVDSHPDFMQGSFSHGINNYLTLYAGGTLSEKYHSILGGVAFSVPYIGSLSLSVDDAKAELGDETTHAGQRYKISWSRYFPTRTNLTLATYYYDTQNYLSFYDTVKLNALFKKGYSASSYKRSKHTLSATLDQPLPDDWGKIALRGSYSTYWQSMQKTKQYSVTYSNSWRDISYSVAASRIHYEYDPNDDSSEYDEANYGIVKSDESRIDLSLTIPFSIFGRQASLSSNLYAANGRYSSSTVGINGATQTVGYSASFSDSQSSASRSASLYADWQSPWSKLTASYTDASSYRQMGASASGTLMLWRGGLLASGDTGNTFVILDAPGAAGAIVNNNPGVQTNSRGQALIASASAYRRNKFIMDDKNSSNKGQAEILGNVAYAAPWYGSISYLKYQTDRRQVFTFDAELNNGEPLPFGASILNKQKEDTGYVAQGSQLYVKSEALPEILYVRYTDSSSKKERLCAISHPVEEHRNECTPAQ</sequence>
<keyword evidence="6 9" id="KW-0732">Signal</keyword>
<comment type="subcellular location">
    <subcellularLocation>
        <location evidence="1">Cell outer membrane</location>
        <topology evidence="1">Multi-pass membrane protein</topology>
    </subcellularLocation>
</comment>
<keyword evidence="7" id="KW-0472">Membrane</keyword>
<gene>
    <name evidence="12" type="ORF">GCM10022405_38460</name>
</gene>
<feature type="domain" description="PapC-like C-terminal" evidence="10">
    <location>
        <begin position="762"/>
        <end position="813"/>
    </location>
</feature>
<evidence type="ECO:0000256" key="3">
    <source>
        <dbReference type="ARBA" id="ARBA00022448"/>
    </source>
</evidence>
<dbReference type="InterPro" id="IPR025885">
    <property type="entry name" value="PapC_N"/>
</dbReference>
<dbReference type="Pfam" id="PF13954">
    <property type="entry name" value="PapC_N"/>
    <property type="match status" value="1"/>
</dbReference>
<dbReference type="InterPro" id="IPR042186">
    <property type="entry name" value="FimD_plug_dom"/>
</dbReference>
<keyword evidence="5" id="KW-0812">Transmembrane</keyword>
<dbReference type="Gene3D" id="2.60.40.3110">
    <property type="match status" value="1"/>
</dbReference>
<proteinExistence type="inferred from homology"/>
<dbReference type="PANTHER" id="PTHR30451">
    <property type="entry name" value="OUTER MEMBRANE USHER PROTEIN"/>
    <property type="match status" value="1"/>
</dbReference>
<evidence type="ECO:0000259" key="11">
    <source>
        <dbReference type="Pfam" id="PF13954"/>
    </source>
</evidence>
<organism evidence="12 13">
    <name type="scientific">Gibbsiella dentisursi</name>
    <dbReference type="NCBI Taxonomy" id="796890"/>
    <lineage>
        <taxon>Bacteria</taxon>
        <taxon>Pseudomonadati</taxon>
        <taxon>Pseudomonadota</taxon>
        <taxon>Gammaproteobacteria</taxon>
        <taxon>Enterobacterales</taxon>
        <taxon>Yersiniaceae</taxon>
        <taxon>Gibbsiella</taxon>
    </lineage>
</organism>